<keyword evidence="3 5" id="KW-0472">Membrane</keyword>
<dbReference type="InterPro" id="IPR020823">
    <property type="entry name" value="Cell_div_FtsA"/>
</dbReference>
<evidence type="ECO:0000256" key="6">
    <source>
        <dbReference type="PIRNR" id="PIRNR003101"/>
    </source>
</evidence>
<dbReference type="HAMAP" id="MF_02033">
    <property type="entry name" value="FtsA"/>
    <property type="match status" value="1"/>
</dbReference>
<comment type="subcellular location">
    <subcellularLocation>
        <location evidence="5">Cell membrane</location>
        <topology evidence="5">Peripheral membrane protein</topology>
        <orientation evidence="5">Cytoplasmic side</orientation>
    </subcellularLocation>
    <text evidence="5">Localizes to the Z ring in an FtsZ-dependent manner. Targeted to the membrane through a conserved C-terminal amphipathic helix.</text>
</comment>
<evidence type="ECO:0000259" key="7">
    <source>
        <dbReference type="SMART" id="SM00842"/>
    </source>
</evidence>
<dbReference type="Pfam" id="PF02491">
    <property type="entry name" value="SHS2_FTSA"/>
    <property type="match status" value="1"/>
</dbReference>
<dbReference type="InterPro" id="IPR003494">
    <property type="entry name" value="SHS2_FtsA"/>
</dbReference>
<comment type="function">
    <text evidence="5 6">Cell division protein that is involved in the assembly of the Z ring. May serve as a membrane anchor for the Z ring.</text>
</comment>
<accession>A0ABU9UE03</accession>
<evidence type="ECO:0000256" key="1">
    <source>
        <dbReference type="ARBA" id="ARBA00022475"/>
    </source>
</evidence>
<organism evidence="8 9">
    <name type="scientific">Rarispira pelagica</name>
    <dbReference type="NCBI Taxonomy" id="3141764"/>
    <lineage>
        <taxon>Bacteria</taxon>
        <taxon>Pseudomonadati</taxon>
        <taxon>Spirochaetota</taxon>
        <taxon>Spirochaetia</taxon>
        <taxon>Winmispirales</taxon>
        <taxon>Winmispiraceae</taxon>
        <taxon>Rarispira</taxon>
    </lineage>
</organism>
<keyword evidence="4 5" id="KW-0131">Cell cycle</keyword>
<dbReference type="NCBIfam" id="TIGR01174">
    <property type="entry name" value="ftsA"/>
    <property type="match status" value="1"/>
</dbReference>
<gene>
    <name evidence="5 8" type="primary">ftsA</name>
    <name evidence="8" type="ORF">WKV44_08985</name>
</gene>
<dbReference type="CDD" id="cd24048">
    <property type="entry name" value="ASKHA_NBD_FtsA"/>
    <property type="match status" value="1"/>
</dbReference>
<dbReference type="PIRSF" id="PIRSF003101">
    <property type="entry name" value="FtsA"/>
    <property type="match status" value="1"/>
</dbReference>
<dbReference type="EMBL" id="JBCHKQ010000004">
    <property type="protein sequence ID" value="MEM5948676.1"/>
    <property type="molecule type" value="Genomic_DNA"/>
</dbReference>
<evidence type="ECO:0000256" key="5">
    <source>
        <dbReference type="HAMAP-Rule" id="MF_02033"/>
    </source>
</evidence>
<dbReference type="InterPro" id="IPR043129">
    <property type="entry name" value="ATPase_NBD"/>
</dbReference>
<dbReference type="PANTHER" id="PTHR32432">
    <property type="entry name" value="CELL DIVISION PROTEIN FTSA-RELATED"/>
    <property type="match status" value="1"/>
</dbReference>
<dbReference type="Gene3D" id="3.30.1490.110">
    <property type="match status" value="1"/>
</dbReference>
<comment type="subunit">
    <text evidence="5">Self-interacts. Interacts with FtsZ.</text>
</comment>
<dbReference type="SUPFAM" id="SSF53067">
    <property type="entry name" value="Actin-like ATPase domain"/>
    <property type="match status" value="2"/>
</dbReference>
<comment type="caution">
    <text evidence="8">The sequence shown here is derived from an EMBL/GenBank/DDBJ whole genome shotgun (WGS) entry which is preliminary data.</text>
</comment>
<dbReference type="RefSeq" id="WP_420070127.1">
    <property type="nucleotide sequence ID" value="NZ_JBCHKQ010000004.1"/>
</dbReference>
<feature type="domain" description="SHS2" evidence="7">
    <location>
        <begin position="4"/>
        <end position="194"/>
    </location>
</feature>
<sequence length="409" mass="43751">MSVFAGLDIGTTQIRVVVSGITEKNSLDFLGTGIASSTGLRQGVIINLDDTIAAVSEAIEAAVLESGYEVEDLFVGVSGPRIESVNSKGVVAISSKGKERKVSDDDIKRVVEAAKAIVIPVDREILHSIVREYKVDDKDKIKQPLNILGVRLEADTHIITAPVSYSHNIINCVKRSGYEVSAIFLNVFAAGRAVITTEEMELGVIHIDIGGGSTGVVAYVDGAPFSTFVLPVGGNNVSYDIFDVFKIPFLAADKIKITYGTCYPPMVDRDEPILVPSSGGGPAYEVSLKMLSEVAEARMAEIFEIIRDKLDRQEITKRIGGGVVITGGGALLNGTAELASNIFGVPARIGYPMGISNLPDSVMSPSYATCVGLALLGKDLFLQYGYDAGKDKKSSVFAGFKQWLRNFFE</sequence>
<evidence type="ECO:0000256" key="3">
    <source>
        <dbReference type="ARBA" id="ARBA00023136"/>
    </source>
</evidence>
<evidence type="ECO:0000313" key="8">
    <source>
        <dbReference type="EMBL" id="MEM5948676.1"/>
    </source>
</evidence>
<name>A0ABU9UE03_9SPIR</name>
<evidence type="ECO:0000313" key="9">
    <source>
        <dbReference type="Proteomes" id="UP001466331"/>
    </source>
</evidence>
<dbReference type="SMART" id="SM00842">
    <property type="entry name" value="FtsA"/>
    <property type="match status" value="1"/>
</dbReference>
<protein>
    <recommendedName>
        <fullName evidence="5 6">Cell division protein FtsA</fullName>
    </recommendedName>
</protein>
<reference evidence="8 9" key="1">
    <citation type="submission" date="2024-03" db="EMBL/GenBank/DDBJ databases">
        <title>Ignisphaera cupida sp. nov., a hyperthermophilic hydrolytic archaeon from a hot spring of Kamchatka, and proposal of Ignisphaeraceae fam. nov.</title>
        <authorList>
            <person name="Podosokorskaya O.A."/>
            <person name="Elcheninov A.G."/>
            <person name="Maltseva A.I."/>
            <person name="Zayulina K.S."/>
            <person name="Novikov A."/>
            <person name="Merkel A.Y."/>
        </authorList>
    </citation>
    <scope>NUCLEOTIDE SEQUENCE [LARGE SCALE GENOMIC DNA]</scope>
    <source>
        <strain evidence="8 9">38H-sp</strain>
    </source>
</reference>
<dbReference type="Gene3D" id="3.30.420.40">
    <property type="match status" value="2"/>
</dbReference>
<evidence type="ECO:0000256" key="4">
    <source>
        <dbReference type="ARBA" id="ARBA00023306"/>
    </source>
</evidence>
<proteinExistence type="inferred from homology"/>
<keyword evidence="9" id="KW-1185">Reference proteome</keyword>
<dbReference type="Pfam" id="PF14450">
    <property type="entry name" value="FtsA"/>
    <property type="match status" value="1"/>
</dbReference>
<evidence type="ECO:0000256" key="2">
    <source>
        <dbReference type="ARBA" id="ARBA00022618"/>
    </source>
</evidence>
<keyword evidence="1 5" id="KW-1003">Cell membrane</keyword>
<dbReference type="GO" id="GO:0051301">
    <property type="term" value="P:cell division"/>
    <property type="evidence" value="ECO:0007669"/>
    <property type="project" value="UniProtKB-KW"/>
</dbReference>
<comment type="similarity">
    <text evidence="5 6">Belongs to the FtsA/MreB family.</text>
</comment>
<keyword evidence="2 5" id="KW-0132">Cell division</keyword>
<dbReference type="InterPro" id="IPR050696">
    <property type="entry name" value="FtsA/MreB"/>
</dbReference>
<dbReference type="PANTHER" id="PTHR32432:SF4">
    <property type="entry name" value="CELL DIVISION PROTEIN FTSA"/>
    <property type="match status" value="1"/>
</dbReference>
<dbReference type="Proteomes" id="UP001466331">
    <property type="component" value="Unassembled WGS sequence"/>
</dbReference>